<dbReference type="AlphaFoldDB" id="A0A3G1KYI7"/>
<dbReference type="InterPro" id="IPR015402">
    <property type="entry name" value="DUF1980"/>
</dbReference>
<dbReference type="PANTHER" id="PTHR40047:SF1">
    <property type="entry name" value="UPF0703 PROTEIN YCGQ"/>
    <property type="match status" value="1"/>
</dbReference>
<dbReference type="OrthoDB" id="9770408at2"/>
<dbReference type="PANTHER" id="PTHR40047">
    <property type="entry name" value="UPF0703 PROTEIN YCGQ"/>
    <property type="match status" value="1"/>
</dbReference>
<keyword evidence="2" id="KW-0472">Membrane</keyword>
<organism evidence="4 5">
    <name type="scientific">Formimonas warabiya</name>
    <dbReference type="NCBI Taxonomy" id="1761012"/>
    <lineage>
        <taxon>Bacteria</taxon>
        <taxon>Bacillati</taxon>
        <taxon>Bacillota</taxon>
        <taxon>Clostridia</taxon>
        <taxon>Eubacteriales</taxon>
        <taxon>Peptococcaceae</taxon>
        <taxon>Candidatus Formimonas</taxon>
    </lineage>
</organism>
<dbReference type="NCBIfam" id="TIGR03943">
    <property type="entry name" value="TIGR03943 family putative permease subunit"/>
    <property type="match status" value="1"/>
</dbReference>
<evidence type="ECO:0000256" key="1">
    <source>
        <dbReference type="SAM" id="MobiDB-lite"/>
    </source>
</evidence>
<protein>
    <submittedName>
        <fullName evidence="4">TIGR03943 family protein</fullName>
    </submittedName>
</protein>
<dbReference type="Pfam" id="PF21537">
    <property type="entry name" value="DUF1980_C"/>
    <property type="match status" value="1"/>
</dbReference>
<evidence type="ECO:0000313" key="4">
    <source>
        <dbReference type="EMBL" id="ATW27546.1"/>
    </source>
</evidence>
<dbReference type="EMBL" id="CP017634">
    <property type="protein sequence ID" value="ATW27546.1"/>
    <property type="molecule type" value="Genomic_DNA"/>
</dbReference>
<evidence type="ECO:0000259" key="3">
    <source>
        <dbReference type="Pfam" id="PF21537"/>
    </source>
</evidence>
<keyword evidence="2" id="KW-1133">Transmembrane helix</keyword>
<dbReference type="InterPro" id="IPR052955">
    <property type="entry name" value="UPF0703_membrane_permease"/>
</dbReference>
<name>A0A3G1KYI7_FORW1</name>
<reference evidence="4 5" key="1">
    <citation type="submission" date="2016-10" db="EMBL/GenBank/DDBJ databases">
        <title>Complete Genome Sequence of Peptococcaceae strain DCMF.</title>
        <authorList>
            <person name="Edwards R.J."/>
            <person name="Holland S.I."/>
            <person name="Deshpande N.P."/>
            <person name="Wong Y.K."/>
            <person name="Ertan H."/>
            <person name="Manefield M."/>
            <person name="Russell T.L."/>
            <person name="Lee M.J."/>
        </authorList>
    </citation>
    <scope>NUCLEOTIDE SEQUENCE [LARGE SCALE GENOMIC DNA]</scope>
    <source>
        <strain evidence="4 5">DCMF</strain>
    </source>
</reference>
<dbReference type="RefSeq" id="WP_148136916.1">
    <property type="nucleotide sequence ID" value="NZ_CP017634.1"/>
</dbReference>
<dbReference type="Proteomes" id="UP000323521">
    <property type="component" value="Chromosome"/>
</dbReference>
<sequence length="281" mass="31328">MRFSSRKAMNYEAVFKILIFLGFAGFFYTVIQSGAVRLYVHARIFPYLEFAVGAFVLMAFFTLGEVFQRAPRKTPAGRYTLFFVTLILAVSLPAAVAVPNTMYLGDGVQGQNTESREKENGATDPSREAGNQQETLAPTGEEENTPAGEPGNEEWGLSLQDGKIIMDDNTFAGWLNEIYERLDVYVGVEIETSGFVFHSEEFLQDQFVPARMMMNCCAADAVPVGFLCGYPQAAHLPDDSWVKVTGMITRTTYEGETIPLIQAKKIVPVEKPETEYIYPME</sequence>
<accession>A0A3G1KYI7</accession>
<proteinExistence type="predicted"/>
<feature type="domain" description="DUF1980" evidence="3">
    <location>
        <begin position="157"/>
        <end position="279"/>
    </location>
</feature>
<feature type="compositionally biased region" description="Basic and acidic residues" evidence="1">
    <location>
        <begin position="114"/>
        <end position="127"/>
    </location>
</feature>
<feature type="transmembrane region" description="Helical" evidence="2">
    <location>
        <begin position="12"/>
        <end position="32"/>
    </location>
</feature>
<feature type="transmembrane region" description="Helical" evidence="2">
    <location>
        <begin position="79"/>
        <end position="98"/>
    </location>
</feature>
<dbReference type="KEGG" id="fwa:DCMF_24810"/>
<keyword evidence="2" id="KW-0812">Transmembrane</keyword>
<keyword evidence="5" id="KW-1185">Reference proteome</keyword>
<gene>
    <name evidence="4" type="ORF">DCMF_24810</name>
</gene>
<evidence type="ECO:0000313" key="5">
    <source>
        <dbReference type="Proteomes" id="UP000323521"/>
    </source>
</evidence>
<feature type="region of interest" description="Disordered" evidence="1">
    <location>
        <begin position="108"/>
        <end position="156"/>
    </location>
</feature>
<dbReference type="InterPro" id="IPR048447">
    <property type="entry name" value="DUF1980_C"/>
</dbReference>
<feature type="transmembrane region" description="Helical" evidence="2">
    <location>
        <begin position="44"/>
        <end position="67"/>
    </location>
</feature>
<evidence type="ECO:0000256" key="2">
    <source>
        <dbReference type="SAM" id="Phobius"/>
    </source>
</evidence>